<evidence type="ECO:0000313" key="1">
    <source>
        <dbReference type="EMBL" id="OHT14140.1"/>
    </source>
</evidence>
<organism evidence="1 2">
    <name type="scientific">Tritrichomonas foetus</name>
    <dbReference type="NCBI Taxonomy" id="1144522"/>
    <lineage>
        <taxon>Eukaryota</taxon>
        <taxon>Metamonada</taxon>
        <taxon>Parabasalia</taxon>
        <taxon>Tritrichomonadida</taxon>
        <taxon>Tritrichomonadidae</taxon>
        <taxon>Tritrichomonas</taxon>
    </lineage>
</organism>
<dbReference type="GeneID" id="94825842"/>
<protein>
    <submittedName>
        <fullName evidence="1">Uncharacterized protein</fullName>
    </submittedName>
</protein>
<dbReference type="Proteomes" id="UP000179807">
    <property type="component" value="Unassembled WGS sequence"/>
</dbReference>
<gene>
    <name evidence="1" type="ORF">TRFO_03178</name>
</gene>
<proteinExistence type="predicted"/>
<evidence type="ECO:0000313" key="2">
    <source>
        <dbReference type="Proteomes" id="UP000179807"/>
    </source>
</evidence>
<reference evidence="1" key="1">
    <citation type="submission" date="2016-10" db="EMBL/GenBank/DDBJ databases">
        <authorList>
            <person name="Benchimol M."/>
            <person name="Almeida L.G."/>
            <person name="Vasconcelos A.T."/>
            <person name="Perreira-Neves A."/>
            <person name="Rosa I.A."/>
            <person name="Tasca T."/>
            <person name="Bogo M.R."/>
            <person name="de Souza W."/>
        </authorList>
    </citation>
    <scope>NUCLEOTIDE SEQUENCE [LARGE SCALE GENOMIC DNA]</scope>
    <source>
        <strain evidence="1">K</strain>
    </source>
</reference>
<dbReference type="AlphaFoldDB" id="A0A1J4KWQ3"/>
<dbReference type="RefSeq" id="XP_068367276.1">
    <property type="nucleotide sequence ID" value="XM_068491138.1"/>
</dbReference>
<accession>A0A1J4KWQ3</accession>
<dbReference type="VEuPathDB" id="TrichDB:TRFO_03178"/>
<name>A0A1J4KWQ3_9EUKA</name>
<dbReference type="EMBL" id="MLAK01000421">
    <property type="protein sequence ID" value="OHT14140.1"/>
    <property type="molecule type" value="Genomic_DNA"/>
</dbReference>
<sequence length="241" mass="28566">MEGSQLKKETKQTTRDKDKVRRLYQMKEREYDDTDKWIKKIFHNPKFKDLKKLQKYLMKHFPYFNKTNDHLRRLSLRHRKAMTIWIYENIGWFFKYRDSPEDCIPTSSDDGLCSSPLFEEKCSPISFNSNQKDLTTDSQRTGDKSIGVDQITNISMSNTGLDDGGQIFNEINMMKNTAETTENEPINNNSPNEEHEPIDSIDIDDLFMDEEADDEFGWDLYERNNEHFSSNSPEQYIFLYC</sequence>
<keyword evidence="2" id="KW-1185">Reference proteome</keyword>
<comment type="caution">
    <text evidence="1">The sequence shown here is derived from an EMBL/GenBank/DDBJ whole genome shotgun (WGS) entry which is preliminary data.</text>
</comment>